<dbReference type="Gramene" id="ERN14618">
    <property type="protein sequence ID" value="ERN14618"/>
    <property type="gene ID" value="AMTR_s00038p00175990"/>
</dbReference>
<proteinExistence type="predicted"/>
<evidence type="ECO:0000313" key="2">
    <source>
        <dbReference type="Proteomes" id="UP000017836"/>
    </source>
</evidence>
<reference evidence="2" key="1">
    <citation type="journal article" date="2013" name="Science">
        <title>The Amborella genome and the evolution of flowering plants.</title>
        <authorList>
            <consortium name="Amborella Genome Project"/>
        </authorList>
    </citation>
    <scope>NUCLEOTIDE SEQUENCE [LARGE SCALE GENOMIC DNA]</scope>
</reference>
<accession>U5D2Q0</accession>
<protein>
    <recommendedName>
        <fullName evidence="3">Retrotransposon gag domain-containing protein</fullName>
    </recommendedName>
</protein>
<dbReference type="AlphaFoldDB" id="U5D2Q0"/>
<dbReference type="HOGENOM" id="CLU_2295475_0_0_1"/>
<dbReference type="Proteomes" id="UP000017836">
    <property type="component" value="Unassembled WGS sequence"/>
</dbReference>
<keyword evidence="2" id="KW-1185">Reference proteome</keyword>
<organism evidence="1 2">
    <name type="scientific">Amborella trichopoda</name>
    <dbReference type="NCBI Taxonomy" id="13333"/>
    <lineage>
        <taxon>Eukaryota</taxon>
        <taxon>Viridiplantae</taxon>
        <taxon>Streptophyta</taxon>
        <taxon>Embryophyta</taxon>
        <taxon>Tracheophyta</taxon>
        <taxon>Spermatophyta</taxon>
        <taxon>Magnoliopsida</taxon>
        <taxon>Amborellales</taxon>
        <taxon>Amborellaceae</taxon>
        <taxon>Amborella</taxon>
    </lineage>
</organism>
<sequence>MAPSFNRAKYHFLKNTKDIWEAVAKKYSQQDDMARIYQMHCEIANLQQGKMTVEEYFGILRHMHEELISILNPQLMTLKKLSSETSQHAYVLTLNFKAHKF</sequence>
<dbReference type="EMBL" id="KI392532">
    <property type="protein sequence ID" value="ERN14618.1"/>
    <property type="molecule type" value="Genomic_DNA"/>
</dbReference>
<evidence type="ECO:0000313" key="1">
    <source>
        <dbReference type="EMBL" id="ERN14618.1"/>
    </source>
</evidence>
<evidence type="ECO:0008006" key="3">
    <source>
        <dbReference type="Google" id="ProtNLM"/>
    </source>
</evidence>
<gene>
    <name evidence="1" type="ORF">AMTR_s00038p00175990</name>
</gene>
<name>U5D2Q0_AMBTC</name>